<dbReference type="InterPro" id="IPR003593">
    <property type="entry name" value="AAA+_ATPase"/>
</dbReference>
<evidence type="ECO:0000256" key="5">
    <source>
        <dbReference type="ARBA" id="ARBA00022741"/>
    </source>
</evidence>
<evidence type="ECO:0000256" key="3">
    <source>
        <dbReference type="ARBA" id="ARBA00022448"/>
    </source>
</evidence>
<evidence type="ECO:0000256" key="4">
    <source>
        <dbReference type="ARBA" id="ARBA00022475"/>
    </source>
</evidence>
<dbReference type="Pfam" id="PF00005">
    <property type="entry name" value="ABC_tran"/>
    <property type="match status" value="1"/>
</dbReference>
<evidence type="ECO:0000256" key="2">
    <source>
        <dbReference type="ARBA" id="ARBA00005417"/>
    </source>
</evidence>
<protein>
    <submittedName>
        <fullName evidence="9">Oligopeptide/dipeptide transporter, C-terminal region</fullName>
    </submittedName>
</protein>
<dbReference type="GO" id="GO:0015833">
    <property type="term" value="P:peptide transport"/>
    <property type="evidence" value="ECO:0007669"/>
    <property type="project" value="InterPro"/>
</dbReference>
<dbReference type="Pfam" id="PF08352">
    <property type="entry name" value="oligo_HPY"/>
    <property type="match status" value="1"/>
</dbReference>
<keyword evidence="5" id="KW-0547">Nucleotide-binding</keyword>
<evidence type="ECO:0000313" key="10">
    <source>
        <dbReference type="Proteomes" id="UP000184010"/>
    </source>
</evidence>
<dbReference type="InterPro" id="IPR027417">
    <property type="entry name" value="P-loop_NTPase"/>
</dbReference>
<feature type="domain" description="ABC transporter" evidence="8">
    <location>
        <begin position="2"/>
        <end position="248"/>
    </location>
</feature>
<dbReference type="GO" id="GO:0005524">
    <property type="term" value="F:ATP binding"/>
    <property type="evidence" value="ECO:0007669"/>
    <property type="project" value="UniProtKB-KW"/>
</dbReference>
<evidence type="ECO:0000256" key="6">
    <source>
        <dbReference type="ARBA" id="ARBA00022840"/>
    </source>
</evidence>
<keyword evidence="10" id="KW-1185">Reference proteome</keyword>
<keyword evidence="3" id="KW-0813">Transport</keyword>
<evidence type="ECO:0000313" key="9">
    <source>
        <dbReference type="EMBL" id="SHN53382.1"/>
    </source>
</evidence>
<dbReference type="SMART" id="SM00382">
    <property type="entry name" value="AAA"/>
    <property type="match status" value="1"/>
</dbReference>
<dbReference type="InterPro" id="IPR050388">
    <property type="entry name" value="ABC_Ni/Peptide_Import"/>
</dbReference>
<dbReference type="AlphaFoldDB" id="A0A1M7S4Z5"/>
<reference evidence="10" key="1">
    <citation type="submission" date="2016-12" db="EMBL/GenBank/DDBJ databases">
        <authorList>
            <person name="Varghese N."/>
            <person name="Submissions S."/>
        </authorList>
    </citation>
    <scope>NUCLEOTIDE SEQUENCE [LARGE SCALE GENOMIC DNA]</scope>
    <source>
        <strain evidence="10">DSM 11544</strain>
    </source>
</reference>
<gene>
    <name evidence="9" type="ORF">SAMN02745215_00533</name>
</gene>
<dbReference type="PANTHER" id="PTHR43297">
    <property type="entry name" value="OLIGOPEPTIDE TRANSPORT ATP-BINDING PROTEIN APPD"/>
    <property type="match status" value="1"/>
</dbReference>
<dbReference type="Gene3D" id="3.40.50.300">
    <property type="entry name" value="P-loop containing nucleotide triphosphate hydrolases"/>
    <property type="match status" value="1"/>
</dbReference>
<dbReference type="NCBIfam" id="TIGR01727">
    <property type="entry name" value="oligo_HPY"/>
    <property type="match status" value="1"/>
</dbReference>
<evidence type="ECO:0000256" key="7">
    <source>
        <dbReference type="ARBA" id="ARBA00023136"/>
    </source>
</evidence>
<accession>A0A1M7S4Z5</accession>
<comment type="similarity">
    <text evidence="2">Belongs to the ABC transporter superfamily.</text>
</comment>
<sequence>MLEINRLSVAYGNHLALKDVTLAMKHHETYCIVGESGSGKTTLLKAVIGLLGEGGRYIEGEVVFEGKELISLPQPELRKLRGAAIATVHQQAGSAMDPITKVGKQFHEALSVRKKISRRESDRLAQECMKTLALKEPERILKSYPGMLSGGTIQRVALAMAMAMNPTIILADEPTSALDVTVQVDVVGTLKKLQENCRAAILLVTHNIGVVARMADKIGVMLDGRLIESGSKARVLSSPAHPYTQMLINSVLNKKGRLPVCPTIYHEEKNQGCSFYNRCPIGCGLCRETLPKTREIAADHRVMCQLAGEAYVQ</sequence>
<keyword evidence="7" id="KW-0472">Membrane</keyword>
<evidence type="ECO:0000256" key="1">
    <source>
        <dbReference type="ARBA" id="ARBA00004202"/>
    </source>
</evidence>
<dbReference type="GO" id="GO:0005886">
    <property type="term" value="C:plasma membrane"/>
    <property type="evidence" value="ECO:0007669"/>
    <property type="project" value="UniProtKB-SubCell"/>
</dbReference>
<keyword evidence="4" id="KW-1003">Cell membrane</keyword>
<comment type="subcellular location">
    <subcellularLocation>
        <location evidence="1">Cell membrane</location>
        <topology evidence="1">Peripheral membrane protein</topology>
    </subcellularLocation>
</comment>
<proteinExistence type="inferred from homology"/>
<dbReference type="RefSeq" id="WP_072771125.1">
    <property type="nucleotide sequence ID" value="NZ_FRDN01000003.1"/>
</dbReference>
<dbReference type="EMBL" id="FRDN01000003">
    <property type="protein sequence ID" value="SHN53382.1"/>
    <property type="molecule type" value="Genomic_DNA"/>
</dbReference>
<organism evidence="9 10">
    <name type="scientific">Desulfitobacterium chlororespirans DSM 11544</name>
    <dbReference type="NCBI Taxonomy" id="1121395"/>
    <lineage>
        <taxon>Bacteria</taxon>
        <taxon>Bacillati</taxon>
        <taxon>Bacillota</taxon>
        <taxon>Clostridia</taxon>
        <taxon>Eubacteriales</taxon>
        <taxon>Desulfitobacteriaceae</taxon>
        <taxon>Desulfitobacterium</taxon>
    </lineage>
</organism>
<dbReference type="InterPro" id="IPR003439">
    <property type="entry name" value="ABC_transporter-like_ATP-bd"/>
</dbReference>
<name>A0A1M7S4Z5_9FIRM</name>
<dbReference type="STRING" id="1121395.SAMN02745215_00533"/>
<dbReference type="PROSITE" id="PS50893">
    <property type="entry name" value="ABC_TRANSPORTER_2"/>
    <property type="match status" value="1"/>
</dbReference>
<dbReference type="CDD" id="cd03257">
    <property type="entry name" value="ABC_NikE_OppD_transporters"/>
    <property type="match status" value="1"/>
</dbReference>
<evidence type="ECO:0000259" key="8">
    <source>
        <dbReference type="PROSITE" id="PS50893"/>
    </source>
</evidence>
<keyword evidence="6" id="KW-0067">ATP-binding</keyword>
<dbReference type="Proteomes" id="UP000184010">
    <property type="component" value="Unassembled WGS sequence"/>
</dbReference>
<dbReference type="InterPro" id="IPR013563">
    <property type="entry name" value="Oligopep_ABC_C"/>
</dbReference>
<dbReference type="GO" id="GO:0016887">
    <property type="term" value="F:ATP hydrolysis activity"/>
    <property type="evidence" value="ECO:0007669"/>
    <property type="project" value="InterPro"/>
</dbReference>
<dbReference type="PANTHER" id="PTHR43297:SF2">
    <property type="entry name" value="DIPEPTIDE TRANSPORT ATP-BINDING PROTEIN DPPD"/>
    <property type="match status" value="1"/>
</dbReference>
<dbReference type="SUPFAM" id="SSF52540">
    <property type="entry name" value="P-loop containing nucleoside triphosphate hydrolases"/>
    <property type="match status" value="1"/>
</dbReference>